<dbReference type="Gene3D" id="3.30.70.270">
    <property type="match status" value="1"/>
</dbReference>
<name>A0AAD1RZ37_PELCU</name>
<sequence>MLKSVVTHLWTHGVRHIIYLDDILIFDGDRRTLQDHKVYTVQLLESLGFVFNRAKSALEHSQTVPFLGFDPVTTSSREDNTFKLSIGKH</sequence>
<feature type="domain" description="Reverse transcriptase" evidence="3">
    <location>
        <begin position="1"/>
        <end position="71"/>
    </location>
</feature>
<gene>
    <name evidence="4" type="ORF">PECUL_23A009668</name>
</gene>
<dbReference type="EMBL" id="OW240915">
    <property type="protein sequence ID" value="CAH2284010.1"/>
    <property type="molecule type" value="Genomic_DNA"/>
</dbReference>
<keyword evidence="5" id="KW-1185">Reference proteome</keyword>
<dbReference type="InterPro" id="IPR043128">
    <property type="entry name" value="Rev_trsase/Diguanyl_cyclase"/>
</dbReference>
<evidence type="ECO:0000313" key="5">
    <source>
        <dbReference type="Proteomes" id="UP001295444"/>
    </source>
</evidence>
<dbReference type="Proteomes" id="UP001295444">
    <property type="component" value="Chromosome 04"/>
</dbReference>
<dbReference type="AlphaFoldDB" id="A0AAD1RZ37"/>
<dbReference type="InterPro" id="IPR043502">
    <property type="entry name" value="DNA/RNA_pol_sf"/>
</dbReference>
<dbReference type="SUPFAM" id="SSF56672">
    <property type="entry name" value="DNA/RNA polymerases"/>
    <property type="match status" value="1"/>
</dbReference>
<accession>A0AAD1RZ37</accession>
<organism evidence="4 5">
    <name type="scientific">Pelobates cultripes</name>
    <name type="common">Western spadefoot toad</name>
    <dbReference type="NCBI Taxonomy" id="61616"/>
    <lineage>
        <taxon>Eukaryota</taxon>
        <taxon>Metazoa</taxon>
        <taxon>Chordata</taxon>
        <taxon>Craniata</taxon>
        <taxon>Vertebrata</taxon>
        <taxon>Euteleostomi</taxon>
        <taxon>Amphibia</taxon>
        <taxon>Batrachia</taxon>
        <taxon>Anura</taxon>
        <taxon>Pelobatoidea</taxon>
        <taxon>Pelobatidae</taxon>
        <taxon>Pelobates</taxon>
    </lineage>
</organism>
<reference evidence="4" key="1">
    <citation type="submission" date="2022-03" db="EMBL/GenBank/DDBJ databases">
        <authorList>
            <person name="Alioto T."/>
            <person name="Alioto T."/>
            <person name="Gomez Garrido J."/>
        </authorList>
    </citation>
    <scope>NUCLEOTIDE SEQUENCE</scope>
</reference>
<dbReference type="EC" id="3.1.26.4" evidence="2"/>
<dbReference type="PROSITE" id="PS50878">
    <property type="entry name" value="RT_POL"/>
    <property type="match status" value="1"/>
</dbReference>
<evidence type="ECO:0000256" key="2">
    <source>
        <dbReference type="ARBA" id="ARBA00012180"/>
    </source>
</evidence>
<comment type="similarity">
    <text evidence="1">Belongs to the beta type-B retroviral polymerase family. HERV class-II K(HML-2) pol subfamily.</text>
</comment>
<proteinExistence type="inferred from homology"/>
<dbReference type="InterPro" id="IPR000477">
    <property type="entry name" value="RT_dom"/>
</dbReference>
<evidence type="ECO:0000313" key="4">
    <source>
        <dbReference type="EMBL" id="CAH2284010.1"/>
    </source>
</evidence>
<protein>
    <recommendedName>
        <fullName evidence="2">ribonuclease H</fullName>
        <ecNumber evidence="2">3.1.26.4</ecNumber>
    </recommendedName>
</protein>
<evidence type="ECO:0000256" key="1">
    <source>
        <dbReference type="ARBA" id="ARBA00010879"/>
    </source>
</evidence>
<dbReference type="GO" id="GO:0004523">
    <property type="term" value="F:RNA-DNA hybrid ribonuclease activity"/>
    <property type="evidence" value="ECO:0007669"/>
    <property type="project" value="UniProtKB-EC"/>
</dbReference>
<evidence type="ECO:0000259" key="3">
    <source>
        <dbReference type="PROSITE" id="PS50878"/>
    </source>
</evidence>